<dbReference type="Proteomes" id="UP000055590">
    <property type="component" value="Chromosome"/>
</dbReference>
<evidence type="ECO:0000313" key="2">
    <source>
        <dbReference type="EMBL" id="AKU89839.1"/>
    </source>
</evidence>
<keyword evidence="3" id="KW-1185">Reference proteome</keyword>
<dbReference type="Pfam" id="PF13439">
    <property type="entry name" value="Glyco_transf_4"/>
    <property type="match status" value="1"/>
</dbReference>
<dbReference type="InterPro" id="IPR028098">
    <property type="entry name" value="Glyco_trans_4-like_N"/>
</dbReference>
<dbReference type="Pfam" id="PF13692">
    <property type="entry name" value="Glyco_trans_1_4"/>
    <property type="match status" value="1"/>
</dbReference>
<evidence type="ECO:0000313" key="3">
    <source>
        <dbReference type="Proteomes" id="UP000055590"/>
    </source>
</evidence>
<proteinExistence type="predicted"/>
<feature type="domain" description="Glycosyltransferase subfamily 4-like N-terminal" evidence="1">
    <location>
        <begin position="21"/>
        <end position="222"/>
    </location>
</feature>
<dbReference type="Gene3D" id="3.40.50.2000">
    <property type="entry name" value="Glycogen Phosphorylase B"/>
    <property type="match status" value="2"/>
</dbReference>
<dbReference type="PANTHER" id="PTHR12526">
    <property type="entry name" value="GLYCOSYLTRANSFERASE"/>
    <property type="match status" value="1"/>
</dbReference>
<sequence>MSQPLEILFVSSFPASPPTFGAQRRIDGLMRSLSRRHRVSFVSLLPPDLDAERAERAMKEYCRDVVFVPWAEASGLPKRLAQLRSLVSIYSYERRYMNGPDLQLALGRLLRSRRFDLVSVETPFQAFSRLRQAPSGAPSPCVLIDAHNVEFDLARQYFEQSAGLARRLHHEVNWRKLQREELAAWRAVDGVAFTSPDDEARARALVPAIRSAIVPNGVDVEQFRPAPEVPPSGTRTIVFFGTMDYFPNLDAVRWLFREIWPLLSQRDPDLRLKIIGASPPSDVLAHQGPRVDIAGLVDDLQRHLVAADAIIVPLRVGGGTRLKILESLAMGKAVISTKLGAEGIAARSGEHLLIADEPKDFAEAVHRVLEDRSLARELGRKGRELVERRYAWSAIGEEMERFVYQVIEGAPGAARRAS</sequence>
<dbReference type="STRING" id="1391653.AKJ08_0226"/>
<dbReference type="SUPFAM" id="SSF53756">
    <property type="entry name" value="UDP-Glycosyltransferase/glycogen phosphorylase"/>
    <property type="match status" value="1"/>
</dbReference>
<dbReference type="PANTHER" id="PTHR12526:SF600">
    <property type="entry name" value="GLYCOSYL TRANSFERASE GROUP 1"/>
    <property type="match status" value="1"/>
</dbReference>
<dbReference type="GO" id="GO:0016757">
    <property type="term" value="F:glycosyltransferase activity"/>
    <property type="evidence" value="ECO:0007669"/>
    <property type="project" value="TreeGrafter"/>
</dbReference>
<reference evidence="2 3" key="1">
    <citation type="submission" date="2015-08" db="EMBL/GenBank/DDBJ databases">
        <authorList>
            <person name="Babu N.S."/>
            <person name="Beckwith C.J."/>
            <person name="Beseler K.G."/>
            <person name="Brison A."/>
            <person name="Carone J.V."/>
            <person name="Caskin T.P."/>
            <person name="Diamond M."/>
            <person name="Durham M.E."/>
            <person name="Foxe J.M."/>
            <person name="Go M."/>
            <person name="Henderson B.A."/>
            <person name="Jones I.B."/>
            <person name="McGettigan J.A."/>
            <person name="Micheletti S.J."/>
            <person name="Nasrallah M.E."/>
            <person name="Ortiz D."/>
            <person name="Piller C.R."/>
            <person name="Privatt S.R."/>
            <person name="Schneider S.L."/>
            <person name="Sharp S."/>
            <person name="Smith T.C."/>
            <person name="Stanton J.D."/>
            <person name="Ullery H.E."/>
            <person name="Wilson R.J."/>
            <person name="Serrano M.G."/>
            <person name="Buck G."/>
            <person name="Lee V."/>
            <person name="Wang Y."/>
            <person name="Carvalho R."/>
            <person name="Voegtly L."/>
            <person name="Shi R."/>
            <person name="Duckworth R."/>
            <person name="Johnson A."/>
            <person name="Loviza R."/>
            <person name="Walstead R."/>
            <person name="Shah Z."/>
            <person name="Kiflezghi M."/>
            <person name="Wade K."/>
            <person name="Ball S.L."/>
            <person name="Bradley K.W."/>
            <person name="Asai D.J."/>
            <person name="Bowman C.A."/>
            <person name="Russell D.A."/>
            <person name="Pope W.H."/>
            <person name="Jacobs-Sera D."/>
            <person name="Hendrix R.W."/>
            <person name="Hatfull G.F."/>
        </authorList>
    </citation>
    <scope>NUCLEOTIDE SEQUENCE [LARGE SCALE GENOMIC DNA]</scope>
    <source>
        <strain evidence="2 3">DSM 27710</strain>
    </source>
</reference>
<gene>
    <name evidence="2" type="ORF">AKJ08_0226</name>
</gene>
<dbReference type="CDD" id="cd03801">
    <property type="entry name" value="GT4_PimA-like"/>
    <property type="match status" value="1"/>
</dbReference>
<dbReference type="AlphaFoldDB" id="A0A0K1P9P9"/>
<accession>A0A0K1P9P9</accession>
<dbReference type="KEGG" id="vin:AKJ08_0226"/>
<organism evidence="2 3">
    <name type="scientific">Vulgatibacter incomptus</name>
    <dbReference type="NCBI Taxonomy" id="1391653"/>
    <lineage>
        <taxon>Bacteria</taxon>
        <taxon>Pseudomonadati</taxon>
        <taxon>Myxococcota</taxon>
        <taxon>Myxococcia</taxon>
        <taxon>Myxococcales</taxon>
        <taxon>Cystobacterineae</taxon>
        <taxon>Vulgatibacteraceae</taxon>
        <taxon>Vulgatibacter</taxon>
    </lineage>
</organism>
<protein>
    <submittedName>
        <fullName evidence="2">Glycosyl transferase, group 1</fullName>
    </submittedName>
</protein>
<name>A0A0K1P9P9_9BACT</name>
<evidence type="ECO:0000259" key="1">
    <source>
        <dbReference type="Pfam" id="PF13439"/>
    </source>
</evidence>
<dbReference type="RefSeq" id="WP_050724371.1">
    <property type="nucleotide sequence ID" value="NZ_CP012332.1"/>
</dbReference>
<dbReference type="EMBL" id="CP012332">
    <property type="protein sequence ID" value="AKU89839.1"/>
    <property type="molecule type" value="Genomic_DNA"/>
</dbReference>
<keyword evidence="2" id="KW-0808">Transferase</keyword>